<dbReference type="PANTHER" id="PTHR28181:SF1">
    <property type="entry name" value="COLD TOLERANCE PROTEIN 1"/>
    <property type="match status" value="1"/>
</dbReference>
<comment type="caution">
    <text evidence="2">The sequence shown here is derived from an EMBL/GenBank/DDBJ whole genome shotgun (WGS) entry which is preliminary data.</text>
</comment>
<name>A0A364N6V2_STELY</name>
<evidence type="ECO:0000313" key="3">
    <source>
        <dbReference type="Proteomes" id="UP000249619"/>
    </source>
</evidence>
<keyword evidence="2" id="KW-0378">Hydrolase</keyword>
<dbReference type="InterPro" id="IPR050849">
    <property type="entry name" value="HAD-like_hydrolase_phosphatase"/>
</dbReference>
<keyword evidence="3" id="KW-1185">Reference proteome</keyword>
<dbReference type="AlphaFoldDB" id="A0A364N6V2"/>
<proteinExistence type="predicted"/>
<sequence length="237" mass="26324">MSTVPPLFRRGQPMHWILDWDGTITTKDTLDTLVHISSTRKPDFPTTDHWNRVSQAYMDDYSATLKLLVPDGLLPTTVRDEKRLLGQMRHVELRSLERVSDSGIFAGLTEQTIDEGAGKAIQSGQVQLRNHFSSFHKHVQESKGQTFNILSVNWSRHFIWSCLGAAGVTVPCDAIVSNELDSISAGEASGGRIVSAVTAYRNLIVSSGDKLQTLEQMPRIDAPKEARKGNSPKRLKD</sequence>
<reference evidence="3" key="1">
    <citation type="submission" date="2018-05" db="EMBL/GenBank/DDBJ databases">
        <title>Draft genome sequence of Stemphylium lycopersici strain CIDEFI 213.</title>
        <authorList>
            <person name="Medina R."/>
            <person name="Franco M.E.E."/>
            <person name="Lucentini C.G."/>
            <person name="Saparrat M.C.N."/>
            <person name="Balatti P.A."/>
        </authorList>
    </citation>
    <scope>NUCLEOTIDE SEQUENCE [LARGE SCALE GENOMIC DNA]</scope>
    <source>
        <strain evidence="3">CIDEFI 213</strain>
    </source>
</reference>
<protein>
    <submittedName>
        <fullName evidence="2">Haloacid dehalogenase-like hydrolase protein</fullName>
    </submittedName>
</protein>
<dbReference type="EMBL" id="QGDH01000046">
    <property type="protein sequence ID" value="RAR12761.1"/>
    <property type="molecule type" value="Genomic_DNA"/>
</dbReference>
<dbReference type="PANTHER" id="PTHR28181">
    <property type="entry name" value="UPF0655 PROTEIN YCR015C"/>
    <property type="match status" value="1"/>
</dbReference>
<dbReference type="Proteomes" id="UP000249619">
    <property type="component" value="Unassembled WGS sequence"/>
</dbReference>
<gene>
    <name evidence="2" type="ORF">DDE83_003909</name>
</gene>
<dbReference type="STRING" id="183478.A0A364N6V2"/>
<dbReference type="InterPro" id="IPR036412">
    <property type="entry name" value="HAD-like_sf"/>
</dbReference>
<accession>A0A364N6V2</accession>
<dbReference type="SUPFAM" id="SSF56784">
    <property type="entry name" value="HAD-like"/>
    <property type="match status" value="1"/>
</dbReference>
<feature type="region of interest" description="Disordered" evidence="1">
    <location>
        <begin position="218"/>
        <end position="237"/>
    </location>
</feature>
<dbReference type="GO" id="GO:0016787">
    <property type="term" value="F:hydrolase activity"/>
    <property type="evidence" value="ECO:0007669"/>
    <property type="project" value="UniProtKB-KW"/>
</dbReference>
<evidence type="ECO:0000313" key="2">
    <source>
        <dbReference type="EMBL" id="RAR12761.1"/>
    </source>
</evidence>
<organism evidence="2 3">
    <name type="scientific">Stemphylium lycopersici</name>
    <name type="common">Tomato gray leaf spot disease fungus</name>
    <name type="synonym">Thyrospora lycopersici</name>
    <dbReference type="NCBI Taxonomy" id="183478"/>
    <lineage>
        <taxon>Eukaryota</taxon>
        <taxon>Fungi</taxon>
        <taxon>Dikarya</taxon>
        <taxon>Ascomycota</taxon>
        <taxon>Pezizomycotina</taxon>
        <taxon>Dothideomycetes</taxon>
        <taxon>Pleosporomycetidae</taxon>
        <taxon>Pleosporales</taxon>
        <taxon>Pleosporineae</taxon>
        <taxon>Pleosporaceae</taxon>
        <taxon>Stemphylium</taxon>
    </lineage>
</organism>
<evidence type="ECO:0000256" key="1">
    <source>
        <dbReference type="SAM" id="MobiDB-lite"/>
    </source>
</evidence>